<evidence type="ECO:0000259" key="4">
    <source>
        <dbReference type="Pfam" id="PF15035"/>
    </source>
</evidence>
<proteinExistence type="predicted"/>
<gene>
    <name evidence="5" type="ORF">MS3_02070</name>
</gene>
<protein>
    <submittedName>
        <fullName evidence="5">Rootletin</fullName>
    </submittedName>
</protein>
<feature type="coiled-coil region" evidence="2">
    <location>
        <begin position="1018"/>
        <end position="1156"/>
    </location>
</feature>
<accession>A0A095BXT0</accession>
<dbReference type="InterPro" id="IPR055167">
    <property type="entry name" value="Rootletin-like_CC"/>
</dbReference>
<dbReference type="STRING" id="6185.A0A095BXT0"/>
<evidence type="ECO:0000256" key="3">
    <source>
        <dbReference type="SAM" id="MobiDB-lite"/>
    </source>
</evidence>
<dbReference type="Pfam" id="PF15035">
    <property type="entry name" value="Rootletin"/>
    <property type="match status" value="1"/>
</dbReference>
<feature type="coiled-coil region" evidence="2">
    <location>
        <begin position="1185"/>
        <end position="1349"/>
    </location>
</feature>
<dbReference type="SUPFAM" id="SSF57997">
    <property type="entry name" value="Tropomyosin"/>
    <property type="match status" value="2"/>
</dbReference>
<evidence type="ECO:0000256" key="1">
    <source>
        <dbReference type="ARBA" id="ARBA00023054"/>
    </source>
</evidence>
<organism evidence="5">
    <name type="scientific">Schistosoma haematobium</name>
    <name type="common">Blood fluke</name>
    <dbReference type="NCBI Taxonomy" id="6185"/>
    <lineage>
        <taxon>Eukaryota</taxon>
        <taxon>Metazoa</taxon>
        <taxon>Spiralia</taxon>
        <taxon>Lophotrochozoa</taxon>
        <taxon>Platyhelminthes</taxon>
        <taxon>Trematoda</taxon>
        <taxon>Digenea</taxon>
        <taxon>Strigeidida</taxon>
        <taxon>Schistosomatoidea</taxon>
        <taxon>Schistosomatidae</taxon>
        <taxon>Schistosoma</taxon>
    </lineage>
</organism>
<sequence length="2064" mass="241381">MNPDEEISLDSFFQMAGMDSSQLEALCCPISSTPACTPDDVHISLAEKNSPFTHQIQLTDTEETINHIKARYEAEIANYKKKLSSYQDGQQKQAQLIQKLQAKVMQYKKSSSDLELEVEQLKAELETSNKVLQTTTETLNSRIDVAETRARALEQERSYDMENTVNKLHEEQQRSNELSRENELLRDQLEQAIQANQGLSQDVARLTLAWRHAAQQLDKRESEWREEESAFNDYFAAEHSRLLSLWRAVVALRRQFADLRQQTDKDLTNTRTEFTRYIGNIQSACNNLEANIRTAEAQNQASQVKTSSFIEADMANRIQGLTESLARSQARLAETETKLTDVMTAKERLATQLAERDRILTTMKQLHSNFDIDSSLIKNSKSYKRGKRLHDVLDSTTADINKHNDDLLEFEDEDDHLKATKRLIEHTHVMHHALSQIAQLIIWDATIADTDEAQEPILNLQNPDWSSTRIIPYSIESKQPVSDLSPNSKVQNEESDINQQGNKIYYIKPEDISSLRRLAHSKYQAGSSLHLAESTVNAVQSALNRRATHVHRLRLRSSGLKEQLNNLTRRGEESDVERKRLSEQLARLTKEEHEMSESARQNLNEHVREIESELDRLKTSLHDMRKQRDEAISERDNLQTEQGRTLRELDAIQKTLGSTEQRVVNFREELATIREQLRRVELEKEILDQEKNDAITAAGKIQAKIDELNEDLNQAHNRENQYKSRIARLETVLESQEHDAEQLTHQISLTHAKESRLAEERANLRVELQEQRDKIEKLYSEKSLTQSELEQARESTMRAETARSRLEAELGDLARERMTLTESLSEAQRQKASLMEDVSTFRRDSERQEALIMRLTNEKEAISRHKAELLLQLSIIERDNRHLTEIINTLKSEKENLESSLFDMQQTIEQLYYKQSQLERDVSDLKNRRDELQAELCRAHSNFQIELEKSERNSKKVGDQLTNELEDLRIALINAEKRAEEAEKACLQAVERADQAVNLIDKQQHVDVEQLVNREYELRSSAEEMNRLTKELLTAQRLIVLFVNSSEHERENRELRMRIHSLESQKDQWRKEVSELQIKIRLAEEVRDTNHTELVDSTYRIRALEEINDSSRRECSELSQKLGELEREKNAINRSNEELRKQLKCIELERVDLVRMTNSLKSKLQGTEMDRTSSEKRVADLQVGLKEATSLANESKREIVELRGKLQRVESENVKLTEEIEELKARLRESVNQEESLKREKVSLKQKLMEIESAKSTLQSELTDLNHQMSELEEILRSRERTANQAAEDWQKDYQRLVESRKSLQSKLDNSNIVISELRTLLAESQTCIKGLESELNETLTTRQEAEARLSAIHSILRRLIGFRQSQYTTQLQNVNKQQQRQQLNDNFDSSLAEHIDELDKSHDVNSQWDYDGYMKNTSGIDSFEQQIDGFNDSDSKKLKMMAEKVLSSQQDIKPEVLYTFRSEQFPKPRVRGRRRYEAYTNSDPEYTRQRRAKSASPTRVNRYDGFALRSTSTERADQQRLIDSTFYSGDENGLLFHPDYLTHLSDWSYKWLDTIRYHMNSYRTHALPGSNLDPGAVRLALRRFLRHLVKIERERDDFDIKAKLNEEKVVEYSRQLNEREEQLNEMKTNVNDMEKGKLEIMEQLNKMKNTITEHENEMSKREYQYTTLHNQIKCLEQQLKKSRAAEIKLEENRRELLHSLEEAETRYTQAEIVRRQLEGELQRCQTILSELESDKENLQSRLNVSGRQGTEMEMKIYNLQIELERATNALDQTTLCVAELRDQLTREKLAYANLQQELTRTQEHMEASQKRELNAEQEKRLLQERLDNNKNLLNDTKVQLHEMMERVQKLQMETTDAAAKRSEVEIQLKQLERLSTECQHTNNELQMKINNIQVENANLTEKNANLLRSMNDAGIQKHEIDCELTRVRKEQIQWKKMAEKMERERTKEQELNNTLRNENSVLMTTIRGLEEETLNLRREIQKLQVHMAQQDEQYAAQLIEVNTKQRQELENELDRQRNALNDTQKTLQLKERSYKQRIRGLEDQVLHINHLLHLLLFFYATLN</sequence>
<dbReference type="EMBL" id="KL250575">
    <property type="protein sequence ID" value="KGB33888.1"/>
    <property type="molecule type" value="Genomic_DNA"/>
</dbReference>
<feature type="coiled-coil region" evidence="2">
    <location>
        <begin position="69"/>
        <end position="202"/>
    </location>
</feature>
<feature type="domain" description="Rootletin-like coiled-coil" evidence="4">
    <location>
        <begin position="80"/>
        <end position="276"/>
    </location>
</feature>
<feature type="region of interest" description="Disordered" evidence="3">
    <location>
        <begin position="1480"/>
        <end position="1499"/>
    </location>
</feature>
<reference evidence="5" key="1">
    <citation type="journal article" date="2012" name="Nat. Genet.">
        <title>Whole-genome sequence of Schistosoma haematobium.</title>
        <authorList>
            <person name="Young N.D."/>
            <person name="Jex A.R."/>
            <person name="Li B."/>
            <person name="Liu S."/>
            <person name="Yang L."/>
            <person name="Xiong Z."/>
            <person name="Li Y."/>
            <person name="Cantacessi C."/>
            <person name="Hall R.S."/>
            <person name="Xu X."/>
            <person name="Chen F."/>
            <person name="Wu X."/>
            <person name="Zerlotini A."/>
            <person name="Oliveira G."/>
            <person name="Hofmann A."/>
            <person name="Zhang G."/>
            <person name="Fang X."/>
            <person name="Kang Y."/>
            <person name="Campbell B.E."/>
            <person name="Loukas A."/>
            <person name="Ranganathan S."/>
            <person name="Rollinson D."/>
            <person name="Rinaldi G."/>
            <person name="Brindley P.J."/>
            <person name="Yang H."/>
            <person name="Wang J."/>
            <person name="Wang J."/>
            <person name="Gasser R.B."/>
        </authorList>
    </citation>
    <scope>NUCLEOTIDE SEQUENCE [LARGE SCALE GENOMIC DNA]</scope>
</reference>
<feature type="coiled-coil region" evidence="2">
    <location>
        <begin position="880"/>
        <end position="992"/>
    </location>
</feature>
<keyword evidence="1 2" id="KW-0175">Coiled coil</keyword>
<name>A0A095BXT0_SCHHA</name>
<feature type="coiled-coil region" evidence="2">
    <location>
        <begin position="278"/>
        <end position="338"/>
    </location>
</feature>
<feature type="coiled-coil region" evidence="2">
    <location>
        <begin position="550"/>
        <end position="844"/>
    </location>
</feature>
<evidence type="ECO:0000313" key="5">
    <source>
        <dbReference type="EMBL" id="KGB33888.1"/>
    </source>
</evidence>
<dbReference type="PANTHER" id="PTHR23159">
    <property type="entry name" value="CENTROSOMAL PROTEIN 2"/>
    <property type="match status" value="1"/>
</dbReference>
<dbReference type="PANTHER" id="PTHR23159:SF31">
    <property type="entry name" value="CENTROSOME-ASSOCIATED PROTEIN CEP250 ISOFORM X1"/>
    <property type="match status" value="1"/>
</dbReference>
<feature type="coiled-coil region" evidence="2">
    <location>
        <begin position="1603"/>
        <end position="2034"/>
    </location>
</feature>
<evidence type="ECO:0000256" key="2">
    <source>
        <dbReference type="SAM" id="Coils"/>
    </source>
</evidence>